<feature type="region of interest" description="Disordered" evidence="1">
    <location>
        <begin position="1084"/>
        <end position="1129"/>
    </location>
</feature>
<feature type="compositionally biased region" description="Low complexity" evidence="1">
    <location>
        <begin position="1166"/>
        <end position="1183"/>
    </location>
</feature>
<dbReference type="Proteomes" id="UP000324800">
    <property type="component" value="Unassembled WGS sequence"/>
</dbReference>
<dbReference type="InterPro" id="IPR011990">
    <property type="entry name" value="TPR-like_helical_dom_sf"/>
</dbReference>
<evidence type="ECO:0000256" key="1">
    <source>
        <dbReference type="SAM" id="MobiDB-lite"/>
    </source>
</evidence>
<feature type="compositionally biased region" description="Low complexity" evidence="1">
    <location>
        <begin position="684"/>
        <end position="712"/>
    </location>
</feature>
<comment type="caution">
    <text evidence="4">The sequence shown here is derived from an EMBL/GenBank/DDBJ whole genome shotgun (WGS) entry which is preliminary data.</text>
</comment>
<feature type="transmembrane region" description="Helical" evidence="2">
    <location>
        <begin position="199"/>
        <end position="223"/>
    </location>
</feature>
<keyword evidence="2" id="KW-0812">Transmembrane</keyword>
<gene>
    <name evidence="4" type="ORF">EZS28_008169</name>
</gene>
<feature type="compositionally biased region" description="Polar residues" evidence="1">
    <location>
        <begin position="1184"/>
        <end position="1200"/>
    </location>
</feature>
<feature type="compositionally biased region" description="Low complexity" evidence="1">
    <location>
        <begin position="1206"/>
        <end position="1228"/>
    </location>
</feature>
<evidence type="ECO:0000313" key="5">
    <source>
        <dbReference type="Proteomes" id="UP000324800"/>
    </source>
</evidence>
<keyword evidence="2" id="KW-0472">Membrane</keyword>
<protein>
    <recommendedName>
        <fullName evidence="3">TmcB/TmcC TPR repeats domain-containing protein</fullName>
    </recommendedName>
</protein>
<feature type="transmembrane region" description="Helical" evidence="2">
    <location>
        <begin position="136"/>
        <end position="161"/>
    </location>
</feature>
<reference evidence="4 5" key="1">
    <citation type="submission" date="2019-03" db="EMBL/GenBank/DDBJ databases">
        <title>Single cell metagenomics reveals metabolic interactions within the superorganism composed of flagellate Streblomastix strix and complex community of Bacteroidetes bacteria on its surface.</title>
        <authorList>
            <person name="Treitli S.C."/>
            <person name="Kolisko M."/>
            <person name="Husnik F."/>
            <person name="Keeling P."/>
            <person name="Hampl V."/>
        </authorList>
    </citation>
    <scope>NUCLEOTIDE SEQUENCE [LARGE SCALE GENOMIC DNA]</scope>
    <source>
        <strain evidence="4">ST1C</strain>
    </source>
</reference>
<feature type="transmembrane region" description="Helical" evidence="2">
    <location>
        <begin position="50"/>
        <end position="70"/>
    </location>
</feature>
<dbReference type="SUPFAM" id="SSF48452">
    <property type="entry name" value="TPR-like"/>
    <property type="match status" value="1"/>
</dbReference>
<name>A0A5J4WNZ6_9EUKA</name>
<feature type="compositionally biased region" description="Basic residues" evidence="1">
    <location>
        <begin position="738"/>
        <end position="747"/>
    </location>
</feature>
<feature type="region of interest" description="Disordered" evidence="1">
    <location>
        <begin position="684"/>
        <end position="751"/>
    </location>
</feature>
<feature type="domain" description="TmcB/TmcC TPR repeats" evidence="3">
    <location>
        <begin position="500"/>
        <end position="617"/>
    </location>
</feature>
<feature type="transmembrane region" description="Helical" evidence="2">
    <location>
        <begin position="327"/>
        <end position="347"/>
    </location>
</feature>
<accession>A0A5J4WNZ6</accession>
<feature type="transmembrane region" description="Helical" evidence="2">
    <location>
        <begin position="102"/>
        <end position="127"/>
    </location>
</feature>
<dbReference type="EMBL" id="SNRW01001460">
    <property type="protein sequence ID" value="KAA6396306.1"/>
    <property type="molecule type" value="Genomic_DNA"/>
</dbReference>
<dbReference type="PANTHER" id="PTHR31600:SF2">
    <property type="entry name" value="GAMETE ENRICHED GENE 10 PROTEIN-RELATED"/>
    <property type="match status" value="1"/>
</dbReference>
<evidence type="ECO:0000259" key="3">
    <source>
        <dbReference type="Pfam" id="PF25474"/>
    </source>
</evidence>
<dbReference type="Pfam" id="PF25474">
    <property type="entry name" value="TPR_TmcB"/>
    <property type="match status" value="1"/>
</dbReference>
<feature type="region of interest" description="Disordered" evidence="1">
    <location>
        <begin position="1166"/>
        <end position="1228"/>
    </location>
</feature>
<evidence type="ECO:0000256" key="2">
    <source>
        <dbReference type="SAM" id="Phobius"/>
    </source>
</evidence>
<feature type="compositionally biased region" description="Basic and acidic residues" evidence="1">
    <location>
        <begin position="713"/>
        <end position="737"/>
    </location>
</feature>
<feature type="compositionally biased region" description="Basic and acidic residues" evidence="1">
    <location>
        <begin position="1097"/>
        <end position="1122"/>
    </location>
</feature>
<feature type="transmembrane region" description="Helical" evidence="2">
    <location>
        <begin position="268"/>
        <end position="288"/>
    </location>
</feature>
<feature type="compositionally biased region" description="Low complexity" evidence="1">
    <location>
        <begin position="659"/>
        <end position="669"/>
    </location>
</feature>
<feature type="region of interest" description="Disordered" evidence="1">
    <location>
        <begin position="616"/>
        <end position="669"/>
    </location>
</feature>
<feature type="compositionally biased region" description="Basic and acidic residues" evidence="1">
    <location>
        <begin position="624"/>
        <end position="642"/>
    </location>
</feature>
<proteinExistence type="predicted"/>
<dbReference type="PANTHER" id="PTHR31600">
    <property type="entry name" value="TINY MACROCYSTS PROTEIN B-RELATED"/>
    <property type="match status" value="1"/>
</dbReference>
<keyword evidence="2" id="KW-1133">Transmembrane helix</keyword>
<sequence>MSGEESMSFTSQGSTMQMGNDDATARLPNYIHVFYQLMFPLYPQRKRDRLSYNIFIWIVNALILLSLSVYRIDTDTNSQTVVSKFVSFVNLTSIGLMLGRNLLYLILVVFVLCLFALFFQILVAVFYKEIISSQPWIITATSIYINVILRIGLIPAITTAITSFDCFSESSIDDQGNQISQSFWRANNSLGCFKDTFQIVTFVVSIILLLYLIIYGILINIMIYNHNPKHGGLFSTPSGKFNTLQFIFTFLIVFSQRLLYGWPFWRGVVSVGLSVILVIILILIDPYYTFISNYLTSIPWIVFGSLRLCLEIGYALEKSSESIVPEILYMAIGVVLSIFAIIFVYLFKSQRVGQKWILTDKKLPLVKVDDNMMTFLRPELIRGKSFALEKKPNIFTKKIQRTASQLPKFKDPMEVQRKVRFLQVREYRTQEYLNYADFVYTTALKRNSRSPDLHYDYGNFLLFYRKNWMKAQSVYKVARAMNPSIPLDFVLYSKTKDVSAQGGASGSSGQQGLAAITFKIKSEEADKYHLLAKDSLKDFYENLTQPKINFDMIYPHLRSISENESKSRECYDQLMTLQPQNTTVLRNYARLLLDIYHDEDTAEIILQRAEHFEEENASVLDGQGNDKNKNKNENDNEFHEFNYDQNSRYNSANNSPRKQSAASSETSSQFSQFSQFGMSAAFGNQNNTLINSNNNNNTNQQQQQTPNQSKQPNTKDGKQIDQKQSDADKDKDKDKKDKNKNKKKKKRNGDGSEDAMLANIISGGRNTGRSSLRKMAITLVVLSYILACLSSITACVVYVQQCKDYARRLTNLHNVCMLSGYQARLAPLCLIVLFHDLQYNYNYTGINDGLAETIPQWPSLQGIFAQLADQITTVVSAVYDSSAALGAWESADIPTYVFDLQTSSSTSGSQRKEPQVMAQELELTNLMRSLTQLAQKAAQVSRVNTTHPVDEIASWYSDIDYMIFNSLQAVLNGVKKAILNYWQEIKNVTDQIMIIQMVIIVSLTVLTFSVVFLTFIYFTIKVRKEREQVMIQLLDVPKIKMQAVIRRLLQQDDQDQDAPTVFNSNFNNNNPDFIAESDYYEKDSNVVSSSNSTQDSYSERSDNEKQKVKKKEKEKSNEKSKEGSNVTSTIESNASNLGFDQIGGALAPIKSESMLTSITSNTKSQQQISALQQQQSTQLPSISDSKSPTNIPLIQSSSLSPALGLTPNANMNVNTNTNKTNNTNTSSNPQVLLPLPVQSPGTISQQGSNSLGLNFGQLGKQDDNLIRNQIPEVQSPIIGSGGGVTSAGEKLQLLQPISLPPLQLGSPNADQQQISNISDNSFSTGRVCLIIKQINVIHWNYEMSMIVMNLPYSLIQKELSVSFINVNMDQSSCYSYSYLDSYLSSN</sequence>
<dbReference type="InterPro" id="IPR057352">
    <property type="entry name" value="TPR_TmcB/C"/>
</dbReference>
<feature type="transmembrane region" description="Helical" evidence="2">
    <location>
        <begin position="295"/>
        <end position="315"/>
    </location>
</feature>
<feature type="transmembrane region" description="Helical" evidence="2">
    <location>
        <begin position="993"/>
        <end position="1020"/>
    </location>
</feature>
<evidence type="ECO:0000313" key="4">
    <source>
        <dbReference type="EMBL" id="KAA6396306.1"/>
    </source>
</evidence>
<feature type="transmembrane region" description="Helical" evidence="2">
    <location>
        <begin position="775"/>
        <end position="799"/>
    </location>
</feature>
<dbReference type="InterPro" id="IPR052994">
    <property type="entry name" value="Tiny_macrocysts_regulators"/>
</dbReference>
<organism evidence="4 5">
    <name type="scientific">Streblomastix strix</name>
    <dbReference type="NCBI Taxonomy" id="222440"/>
    <lineage>
        <taxon>Eukaryota</taxon>
        <taxon>Metamonada</taxon>
        <taxon>Preaxostyla</taxon>
        <taxon>Oxymonadida</taxon>
        <taxon>Streblomastigidae</taxon>
        <taxon>Streblomastix</taxon>
    </lineage>
</organism>
<feature type="compositionally biased region" description="Polar residues" evidence="1">
    <location>
        <begin position="1085"/>
        <end position="1096"/>
    </location>
</feature>
<feature type="compositionally biased region" description="Polar residues" evidence="1">
    <location>
        <begin position="643"/>
        <end position="658"/>
    </location>
</feature>